<feature type="compositionally biased region" description="Polar residues" evidence="1">
    <location>
        <begin position="103"/>
        <end position="115"/>
    </location>
</feature>
<reference evidence="3" key="1">
    <citation type="journal article" date="2015" name="J. Biotechnol.">
        <title>The structure of the Cyberlindnera jadinii genome and its relation to Candida utilis analyzed by the occurrence of single nucleotide polymorphisms.</title>
        <authorList>
            <person name="Rupp O."/>
            <person name="Brinkrolf K."/>
            <person name="Buerth C."/>
            <person name="Kunigo M."/>
            <person name="Schneider J."/>
            <person name="Jaenicke S."/>
            <person name="Goesmann A."/>
            <person name="Puehler A."/>
            <person name="Jaeger K.-E."/>
            <person name="Ernst J.F."/>
        </authorList>
    </citation>
    <scope>NUCLEOTIDE SEQUENCE [LARGE SCALE GENOMIC DNA]</scope>
    <source>
        <strain evidence="3">ATCC 18201 / CBS 1600 / BCRC 20928 / JCM 3617 / NBRC 0987 / NRRL Y-1542</strain>
    </source>
</reference>
<dbReference type="Proteomes" id="UP000038830">
    <property type="component" value="Unassembled WGS sequence"/>
</dbReference>
<organism evidence="2 3">
    <name type="scientific">Cyberlindnera jadinii (strain ATCC 18201 / CBS 1600 / BCRC 20928 / JCM 3617 / NBRC 0987 / NRRL Y-1542)</name>
    <name type="common">Torula yeast</name>
    <name type="synonym">Candida utilis</name>
    <dbReference type="NCBI Taxonomy" id="983966"/>
    <lineage>
        <taxon>Eukaryota</taxon>
        <taxon>Fungi</taxon>
        <taxon>Dikarya</taxon>
        <taxon>Ascomycota</taxon>
        <taxon>Saccharomycotina</taxon>
        <taxon>Saccharomycetes</taxon>
        <taxon>Phaffomycetales</taxon>
        <taxon>Phaffomycetaceae</taxon>
        <taxon>Cyberlindnera</taxon>
    </lineage>
</organism>
<feature type="region of interest" description="Disordered" evidence="1">
    <location>
        <begin position="93"/>
        <end position="115"/>
    </location>
</feature>
<sequence>MKDVTNTFNAMQMSPQLSLKEFTFSVKSPIPSPMASTPSKMPSLKTLETPVKPSPTRSRSHMGFVNRKKYVQDYHRLQPKRSHLDNMLDQKLTSFPLAPPRPKNSSPSVQKSPEFNATDLELGSSKTNSPLDNTSIVLVEDYIKQKTLGRKKLSVSELKKSMKAFEPEDSVINEEAEMDATTYLSRAKSILTLNDSSKLPPSGLEIGSSSNSLLLTSSYLQGYDNEVWSTPCTSQHSTVLGPSSDATRYSSSSLTGSMATLKLSDTNEYPRVEFSIATDSSLKYCVICETPLYDISSHLVGTTKNYTEFVCCNCTEKYEVLSRLLDEFDTTLSGLTTIPEDIDDIEEALSQPSMKRRKNTEFSKTLVDRLKGHLRDGSPAKRFEMMDRTSAIWLLEAKKKLRWRWRISGLVPRFMKRNEQSNTNDV</sequence>
<evidence type="ECO:0000256" key="1">
    <source>
        <dbReference type="SAM" id="MobiDB-lite"/>
    </source>
</evidence>
<proteinExistence type="predicted"/>
<evidence type="ECO:0000313" key="3">
    <source>
        <dbReference type="Proteomes" id="UP000038830"/>
    </source>
</evidence>
<feature type="region of interest" description="Disordered" evidence="1">
    <location>
        <begin position="33"/>
        <end position="60"/>
    </location>
</feature>
<dbReference type="AlphaFoldDB" id="A0A0H5C1J4"/>
<name>A0A0H5C1J4_CYBJN</name>
<evidence type="ECO:0000313" key="2">
    <source>
        <dbReference type="EMBL" id="CEP21663.1"/>
    </source>
</evidence>
<gene>
    <name evidence="2" type="ORF">BN1211_1800</name>
</gene>
<dbReference type="EMBL" id="CDQK01000002">
    <property type="protein sequence ID" value="CEP21663.1"/>
    <property type="molecule type" value="Genomic_DNA"/>
</dbReference>
<protein>
    <submittedName>
        <fullName evidence="2">Uncharacterized protein</fullName>
    </submittedName>
</protein>
<accession>A0A0H5C1J4</accession>